<protein>
    <recommendedName>
        <fullName evidence="3">Outer membrane protein beta-barrel domain-containing protein</fullName>
    </recommendedName>
</protein>
<evidence type="ECO:0000313" key="2">
    <source>
        <dbReference type="Proteomes" id="UP001244443"/>
    </source>
</evidence>
<sequence length="235" mass="26954">MKQYFILLLISCSFYYEANAQYINLPNPRLDLNLQTGIMFINPNNASFLYESDALIKSRLDFKGQKEFGPSASLGVEIFYPSSEKLFVGFDFNYVNSTAFARYQDFYGSYDLTVQLRYYSYKFIPKIVILESSDFSWIFQLGFGSSVVVESASELIKNNNSIPNPFLLEDYLRNQSRVLFGLVASVKTGLSFNFDRFNINSKIGYEISLNTELDNIRSRISGFILNFGVGYNLIK</sequence>
<evidence type="ECO:0008006" key="3">
    <source>
        <dbReference type="Google" id="ProtNLM"/>
    </source>
</evidence>
<accession>A0AA49JE88</accession>
<dbReference type="Proteomes" id="UP001244443">
    <property type="component" value="Chromosome"/>
</dbReference>
<dbReference type="RefSeq" id="WP_308357513.1">
    <property type="nucleotide sequence ID" value="NZ_CP129970.2"/>
</dbReference>
<dbReference type="AlphaFoldDB" id="A0AA49JE88"/>
<name>A0AA49JE88_9BACT</name>
<organism evidence="1 2">
    <name type="scientific">Marivirga arenosa</name>
    <dbReference type="NCBI Taxonomy" id="3059076"/>
    <lineage>
        <taxon>Bacteria</taxon>
        <taxon>Pseudomonadati</taxon>
        <taxon>Bacteroidota</taxon>
        <taxon>Cytophagia</taxon>
        <taxon>Cytophagales</taxon>
        <taxon>Marivirgaceae</taxon>
        <taxon>Marivirga</taxon>
    </lineage>
</organism>
<keyword evidence="2" id="KW-1185">Reference proteome</keyword>
<evidence type="ECO:0000313" key="1">
    <source>
        <dbReference type="EMBL" id="WKK87304.2"/>
    </source>
</evidence>
<gene>
    <name evidence="1" type="ORF">QYS48_11285</name>
</gene>
<proteinExistence type="predicted"/>
<reference evidence="1" key="1">
    <citation type="submission" date="2023-08" db="EMBL/GenBank/DDBJ databases">
        <title>Comparative genomics and taxonomic characterization of three novel marine species of genus Marivirga.</title>
        <authorList>
            <person name="Muhammad N."/>
            <person name="Kim S.-G."/>
        </authorList>
    </citation>
    <scope>NUCLEOTIDE SEQUENCE [LARGE SCALE GENOMIC DNA]</scope>
    <source>
        <strain evidence="1">ABR2-2</strain>
    </source>
</reference>
<dbReference type="EMBL" id="CP129970">
    <property type="protein sequence ID" value="WKK87304.2"/>
    <property type="molecule type" value="Genomic_DNA"/>
</dbReference>